<dbReference type="RefSeq" id="WP_225958459.1">
    <property type="nucleotide sequence ID" value="NZ_BAAASY010000033.1"/>
</dbReference>
<comment type="caution">
    <text evidence="1">The sequence shown here is derived from an EMBL/GenBank/DDBJ whole genome shotgun (WGS) entry which is preliminary data.</text>
</comment>
<gene>
    <name evidence="1" type="ORF">H4W81_000918</name>
</gene>
<dbReference type="Gene3D" id="3.30.1310.10">
    <property type="entry name" value="Nucleoid-associated protein YbaB-like domain"/>
    <property type="match status" value="1"/>
</dbReference>
<reference evidence="1 2" key="1">
    <citation type="submission" date="2020-10" db="EMBL/GenBank/DDBJ databases">
        <title>Sequencing the genomes of 1000 actinobacteria strains.</title>
        <authorList>
            <person name="Klenk H.-P."/>
        </authorList>
    </citation>
    <scope>NUCLEOTIDE SEQUENCE [LARGE SCALE GENOMIC DNA]</scope>
    <source>
        <strain evidence="1 2">DSM 43748</strain>
    </source>
</reference>
<dbReference type="Pfam" id="PF02575">
    <property type="entry name" value="YbaB_DNA_bd"/>
    <property type="match status" value="1"/>
</dbReference>
<keyword evidence="1" id="KW-0238">DNA-binding</keyword>
<dbReference type="InterPro" id="IPR004401">
    <property type="entry name" value="YbaB/EbfC"/>
</dbReference>
<sequence>MFDFDPAGMGPEALERIGRRAEDSMRALAAAMENLTELSGEGEAAEGRVRAVVESDGTLRELRFDPRAMRLGSEELAQAATEAVRLAQRAVRERVEESVRGLAALPDDLEAAGRQLDEVREVFSAALAARRR</sequence>
<keyword evidence="2" id="KW-1185">Reference proteome</keyword>
<proteinExistence type="predicted"/>
<dbReference type="InterPro" id="IPR036894">
    <property type="entry name" value="YbaB-like_sf"/>
</dbReference>
<name>A0ABR9K815_9ACTN</name>
<dbReference type="SUPFAM" id="SSF82607">
    <property type="entry name" value="YbaB-like"/>
    <property type="match status" value="1"/>
</dbReference>
<protein>
    <submittedName>
        <fullName evidence="1">DNA-binding protein YbaB</fullName>
    </submittedName>
</protein>
<dbReference type="Proteomes" id="UP000661607">
    <property type="component" value="Unassembled WGS sequence"/>
</dbReference>
<dbReference type="GO" id="GO:0003677">
    <property type="term" value="F:DNA binding"/>
    <property type="evidence" value="ECO:0007669"/>
    <property type="project" value="UniProtKB-KW"/>
</dbReference>
<evidence type="ECO:0000313" key="1">
    <source>
        <dbReference type="EMBL" id="MBE1558139.1"/>
    </source>
</evidence>
<accession>A0ABR9K815</accession>
<organism evidence="1 2">
    <name type="scientific">Nonomuraea africana</name>
    <dbReference type="NCBI Taxonomy" id="46171"/>
    <lineage>
        <taxon>Bacteria</taxon>
        <taxon>Bacillati</taxon>
        <taxon>Actinomycetota</taxon>
        <taxon>Actinomycetes</taxon>
        <taxon>Streptosporangiales</taxon>
        <taxon>Streptosporangiaceae</taxon>
        <taxon>Nonomuraea</taxon>
    </lineage>
</organism>
<evidence type="ECO:0000313" key="2">
    <source>
        <dbReference type="Proteomes" id="UP000661607"/>
    </source>
</evidence>
<dbReference type="EMBL" id="JADBEF010000001">
    <property type="protein sequence ID" value="MBE1558139.1"/>
    <property type="molecule type" value="Genomic_DNA"/>
</dbReference>